<evidence type="ECO:0000259" key="2">
    <source>
        <dbReference type="Pfam" id="PF09925"/>
    </source>
</evidence>
<dbReference type="EMBL" id="CP019698">
    <property type="protein sequence ID" value="AQS60183.1"/>
    <property type="molecule type" value="Genomic_DNA"/>
</dbReference>
<feature type="domain" description="DUF2157" evidence="2">
    <location>
        <begin position="26"/>
        <end position="159"/>
    </location>
</feature>
<dbReference type="KEGG" id="dfg:B0537_14510"/>
<dbReference type="AlphaFoldDB" id="A0A1S6IZI9"/>
<keyword evidence="1" id="KW-0812">Transmembrane</keyword>
<proteinExistence type="predicted"/>
<feature type="transmembrane region" description="Helical" evidence="1">
    <location>
        <begin position="202"/>
        <end position="218"/>
    </location>
</feature>
<evidence type="ECO:0000313" key="3">
    <source>
        <dbReference type="EMBL" id="AQS60183.1"/>
    </source>
</evidence>
<keyword evidence="1" id="KW-1133">Transmembrane helix</keyword>
<dbReference type="Proteomes" id="UP000189464">
    <property type="component" value="Chromosome"/>
</dbReference>
<keyword evidence="4" id="KW-1185">Reference proteome</keyword>
<sequence length="354" mass="40249">MKGVDKLRYVSKQQYVFLRAELAYSRDQGILSQDQVERTLALYAIKPGLSFVRVMLVIGAVLVGLGILSFIAANWDELTKLVKYLIIVGMFISFMVVSYKMSEKYPKTSRSFLYLALITYGAGIFLIGQMFNFGGHFTQAFILWAIGVFPAAVLCKDKLVFLFAQLLLLIYIIGSLETTGFAYGILLIPAGYYFARSNPSDYLTFFNNLLVIAAVIYLGEFFRVEPVLTTLLLFVIGNAAFYKLQQIYKVQGTLLFCITGFILTFPGIWHIGKLSPLSTEISIAFSIGYILYLLWLVKREYFIPLVFVCATIFRYYVDLTYNFMPKSFVFISGGVLLLLLGYYIERSRRKVVRS</sequence>
<name>A0A1S6IZI9_9FIRM</name>
<dbReference type="Pfam" id="PF09925">
    <property type="entry name" value="DUF2157"/>
    <property type="match status" value="1"/>
</dbReference>
<dbReference type="InterPro" id="IPR018677">
    <property type="entry name" value="DUF2157"/>
</dbReference>
<dbReference type="STRING" id="1833852.B0537_14510"/>
<keyword evidence="1" id="KW-0472">Membrane</keyword>
<feature type="transmembrane region" description="Helical" evidence="1">
    <location>
        <begin position="301"/>
        <end position="317"/>
    </location>
</feature>
<evidence type="ECO:0000256" key="1">
    <source>
        <dbReference type="SAM" id="Phobius"/>
    </source>
</evidence>
<reference evidence="3 4" key="1">
    <citation type="journal article" date="2016" name="Int. J. Syst. Evol. Microbiol.">
        <title>Desulfotomaculum ferrireducens sp. nov., a moderately thermophilic sulfate-reducing and dissimilatory Fe(III)-reducing bacterium isolated from compost.</title>
        <authorList>
            <person name="Yang G."/>
            <person name="Guo J."/>
            <person name="Zhuang L."/>
            <person name="Yuan Y."/>
            <person name="Zhou S."/>
        </authorList>
    </citation>
    <scope>NUCLEOTIDE SEQUENCE [LARGE SCALE GENOMIC DNA]</scope>
    <source>
        <strain evidence="3 4">GSS09</strain>
    </source>
</reference>
<feature type="transmembrane region" description="Helical" evidence="1">
    <location>
        <begin position="254"/>
        <end position="271"/>
    </location>
</feature>
<feature type="transmembrane region" description="Helical" evidence="1">
    <location>
        <begin position="323"/>
        <end position="344"/>
    </location>
</feature>
<protein>
    <recommendedName>
        <fullName evidence="2">DUF2157 domain-containing protein</fullName>
    </recommendedName>
</protein>
<dbReference type="OrthoDB" id="5351773at2"/>
<evidence type="ECO:0000313" key="4">
    <source>
        <dbReference type="Proteomes" id="UP000189464"/>
    </source>
</evidence>
<gene>
    <name evidence="3" type="ORF">B0537_14510</name>
</gene>
<feature type="transmembrane region" description="Helical" evidence="1">
    <location>
        <begin position="81"/>
        <end position="99"/>
    </location>
</feature>
<feature type="transmembrane region" description="Helical" evidence="1">
    <location>
        <begin position="54"/>
        <end position="75"/>
    </location>
</feature>
<feature type="transmembrane region" description="Helical" evidence="1">
    <location>
        <begin position="137"/>
        <end position="154"/>
    </location>
</feature>
<feature type="transmembrane region" description="Helical" evidence="1">
    <location>
        <begin position="111"/>
        <end position="131"/>
    </location>
</feature>
<accession>A0A1S6IZI9</accession>
<feature type="transmembrane region" description="Helical" evidence="1">
    <location>
        <begin position="277"/>
        <end position="294"/>
    </location>
</feature>
<organism evidence="3 4">
    <name type="scientific">Desulforamulus ferrireducens</name>
    <dbReference type="NCBI Taxonomy" id="1833852"/>
    <lineage>
        <taxon>Bacteria</taxon>
        <taxon>Bacillati</taxon>
        <taxon>Bacillota</taxon>
        <taxon>Clostridia</taxon>
        <taxon>Eubacteriales</taxon>
        <taxon>Peptococcaceae</taxon>
        <taxon>Desulforamulus</taxon>
    </lineage>
</organism>